<keyword evidence="1 2" id="KW-0238">DNA-binding</keyword>
<dbReference type="SUPFAM" id="SSF46689">
    <property type="entry name" value="Homeodomain-like"/>
    <property type="match status" value="1"/>
</dbReference>
<organism evidence="4 5">
    <name type="scientific">Marinicauda pacifica</name>
    <dbReference type="NCBI Taxonomy" id="1133559"/>
    <lineage>
        <taxon>Bacteria</taxon>
        <taxon>Pseudomonadati</taxon>
        <taxon>Pseudomonadota</taxon>
        <taxon>Alphaproteobacteria</taxon>
        <taxon>Maricaulales</taxon>
        <taxon>Maricaulaceae</taxon>
        <taxon>Marinicauda</taxon>
    </lineage>
</organism>
<evidence type="ECO:0000256" key="1">
    <source>
        <dbReference type="ARBA" id="ARBA00023125"/>
    </source>
</evidence>
<evidence type="ECO:0000256" key="2">
    <source>
        <dbReference type="PROSITE-ProRule" id="PRU00335"/>
    </source>
</evidence>
<dbReference type="InterPro" id="IPR050109">
    <property type="entry name" value="HTH-type_TetR-like_transc_reg"/>
</dbReference>
<dbReference type="InterPro" id="IPR009057">
    <property type="entry name" value="Homeodomain-like_sf"/>
</dbReference>
<accession>A0A4S2HA87</accession>
<proteinExistence type="predicted"/>
<evidence type="ECO:0000313" key="4">
    <source>
        <dbReference type="EMBL" id="TGY92352.1"/>
    </source>
</evidence>
<evidence type="ECO:0000313" key="5">
    <source>
        <dbReference type="Proteomes" id="UP000305451"/>
    </source>
</evidence>
<dbReference type="GO" id="GO:0000976">
    <property type="term" value="F:transcription cis-regulatory region binding"/>
    <property type="evidence" value="ECO:0007669"/>
    <property type="project" value="TreeGrafter"/>
</dbReference>
<dbReference type="GO" id="GO:0003700">
    <property type="term" value="F:DNA-binding transcription factor activity"/>
    <property type="evidence" value="ECO:0007669"/>
    <property type="project" value="TreeGrafter"/>
</dbReference>
<dbReference type="Gene3D" id="1.10.357.10">
    <property type="entry name" value="Tetracycline Repressor, domain 2"/>
    <property type="match status" value="1"/>
</dbReference>
<gene>
    <name evidence="4" type="ORF">E5162_11950</name>
</gene>
<sequence>MTSRQTCGRRTIAGRSATRPAALLLLLVCRTRTLKRSGFEQVFIPLNDDKPRKRVKRGQRRALIIEGARRIFAQQGLSASTRDIAAELGVTQALLYKYFESKDALIEAILAQEPDVVTLPARETLEDTSRSLEDRLTEVSTAILNGYDEERLRLSLFAGLAGIRAPFFFGPVQLRSELLEPIIAALRLDCGLEPLSSRPLCAAEFDLAMVLYGKLVCVAMRDLVYRIQTAQDRTKAMDQLARVWCTGARPEICAIHESWDAQEPVTREALHAKRERLARTA</sequence>
<dbReference type="Pfam" id="PF00440">
    <property type="entry name" value="TetR_N"/>
    <property type="match status" value="1"/>
</dbReference>
<dbReference type="InterPro" id="IPR001647">
    <property type="entry name" value="HTH_TetR"/>
</dbReference>
<feature type="domain" description="HTH tetR-type" evidence="3">
    <location>
        <begin position="58"/>
        <end position="117"/>
    </location>
</feature>
<keyword evidence="5" id="KW-1185">Reference proteome</keyword>
<name>A0A4S2HA87_9PROT</name>
<dbReference type="InterPro" id="IPR023772">
    <property type="entry name" value="DNA-bd_HTH_TetR-type_CS"/>
</dbReference>
<dbReference type="PANTHER" id="PTHR30055">
    <property type="entry name" value="HTH-TYPE TRANSCRIPTIONAL REGULATOR RUTR"/>
    <property type="match status" value="1"/>
</dbReference>
<dbReference type="PANTHER" id="PTHR30055:SF181">
    <property type="entry name" value="BLR6905 PROTEIN"/>
    <property type="match status" value="1"/>
</dbReference>
<dbReference type="EMBL" id="SRXV01000003">
    <property type="protein sequence ID" value="TGY92352.1"/>
    <property type="molecule type" value="Genomic_DNA"/>
</dbReference>
<reference evidence="4 5" key="1">
    <citation type="journal article" date="2013" name="Int. J. Syst. Evol. Microbiol.">
        <title>Marinicauda pacifica gen. nov., sp. nov., a prosthecate alphaproteobacterium of the family Hyphomonadaceae isolated from deep seawater.</title>
        <authorList>
            <person name="Zhang X.Y."/>
            <person name="Li G.W."/>
            <person name="Wang C.S."/>
            <person name="Zhang Y.J."/>
            <person name="Xu X.W."/>
            <person name="Li H."/>
            <person name="Liu A."/>
            <person name="Liu C."/>
            <person name="Xie B.B."/>
            <person name="Qin Q.L."/>
            <person name="Xu Z."/>
            <person name="Chen X.L."/>
            <person name="Zhou B.C."/>
            <person name="Zhang Y.Z."/>
        </authorList>
    </citation>
    <scope>NUCLEOTIDE SEQUENCE [LARGE SCALE GENOMIC DNA]</scope>
    <source>
        <strain evidence="4 5">P-1 km-3</strain>
    </source>
</reference>
<dbReference type="Proteomes" id="UP000305451">
    <property type="component" value="Unassembled WGS sequence"/>
</dbReference>
<evidence type="ECO:0000259" key="3">
    <source>
        <dbReference type="PROSITE" id="PS50977"/>
    </source>
</evidence>
<protein>
    <submittedName>
        <fullName evidence="4">TetR/AcrR family transcriptional regulator</fullName>
    </submittedName>
</protein>
<feature type="DNA-binding region" description="H-T-H motif" evidence="2">
    <location>
        <begin position="80"/>
        <end position="99"/>
    </location>
</feature>
<dbReference type="PROSITE" id="PS50977">
    <property type="entry name" value="HTH_TETR_2"/>
    <property type="match status" value="1"/>
</dbReference>
<dbReference type="AlphaFoldDB" id="A0A4S2HA87"/>
<comment type="caution">
    <text evidence="4">The sequence shown here is derived from an EMBL/GenBank/DDBJ whole genome shotgun (WGS) entry which is preliminary data.</text>
</comment>
<dbReference type="PRINTS" id="PR00455">
    <property type="entry name" value="HTHTETR"/>
</dbReference>
<dbReference type="PROSITE" id="PS01081">
    <property type="entry name" value="HTH_TETR_1"/>
    <property type="match status" value="1"/>
</dbReference>